<dbReference type="InterPro" id="IPR011051">
    <property type="entry name" value="RmlC_Cupin_sf"/>
</dbReference>
<reference evidence="1" key="1">
    <citation type="submission" date="2018-05" db="EMBL/GenBank/DDBJ databases">
        <authorList>
            <person name="Lanie J.A."/>
            <person name="Ng W.-L."/>
            <person name="Kazmierczak K.M."/>
            <person name="Andrzejewski T.M."/>
            <person name="Davidsen T.M."/>
            <person name="Wayne K.J."/>
            <person name="Tettelin H."/>
            <person name="Glass J.I."/>
            <person name="Rusch D."/>
            <person name="Podicherti R."/>
            <person name="Tsui H.-C.T."/>
            <person name="Winkler M.E."/>
        </authorList>
    </citation>
    <scope>NUCLEOTIDE SEQUENCE</scope>
</reference>
<accession>A0A381SBT5</accession>
<dbReference type="EMBL" id="UINC01002855">
    <property type="protein sequence ID" value="SVA00959.1"/>
    <property type="molecule type" value="Genomic_DNA"/>
</dbReference>
<proteinExistence type="predicted"/>
<organism evidence="1">
    <name type="scientific">marine metagenome</name>
    <dbReference type="NCBI Taxonomy" id="408172"/>
    <lineage>
        <taxon>unclassified sequences</taxon>
        <taxon>metagenomes</taxon>
        <taxon>ecological metagenomes</taxon>
    </lineage>
</organism>
<gene>
    <name evidence="1" type="ORF">METZ01_LOCUS53813</name>
</gene>
<dbReference type="InterPro" id="IPR014710">
    <property type="entry name" value="RmlC-like_jellyroll"/>
</dbReference>
<dbReference type="Gene3D" id="2.60.120.10">
    <property type="entry name" value="Jelly Rolls"/>
    <property type="match status" value="1"/>
</dbReference>
<name>A0A381SBT5_9ZZZZ</name>
<dbReference type="SUPFAM" id="SSF51182">
    <property type="entry name" value="RmlC-like cupins"/>
    <property type="match status" value="1"/>
</dbReference>
<evidence type="ECO:0000313" key="1">
    <source>
        <dbReference type="EMBL" id="SVA00959.1"/>
    </source>
</evidence>
<protein>
    <recommendedName>
        <fullName evidence="2">Cysteine dioxygenase</fullName>
    </recommendedName>
</protein>
<evidence type="ECO:0008006" key="2">
    <source>
        <dbReference type="Google" id="ProtNLM"/>
    </source>
</evidence>
<dbReference type="AlphaFoldDB" id="A0A381SBT5"/>
<sequence length="188" mass="20545">MFAVEEFVASCRKALDEHTPESAMKEVVASAMAAPDELETALGTPSEAGITTLHRSPEVTILNIIWPPGIALYPHDHNLWAVIGLYGGQEDNTFYTRNPAGEGLVRTGAQVLESKDTVLLARDAIHAVQNPRSVYTGAIHVYGGDFFNEPRSQWASDGSAEEPYDVGQVQRIFKFANEQWLSKQVSSG</sequence>